<feature type="region of interest" description="Disordered" evidence="1">
    <location>
        <begin position="12"/>
        <end position="37"/>
    </location>
</feature>
<dbReference type="Proteomes" id="UP000252355">
    <property type="component" value="Unassembled WGS sequence"/>
</dbReference>
<gene>
    <name evidence="2" type="ORF">OZSIB_2586</name>
</gene>
<dbReference type="EMBL" id="QOQW01000032">
    <property type="protein sequence ID" value="RCK77817.1"/>
    <property type="molecule type" value="Genomic_DNA"/>
</dbReference>
<name>A0A367ZIZ2_9BACT</name>
<organism evidence="2 3">
    <name type="scientific">Candidatus Ozemobacter sibiricus</name>
    <dbReference type="NCBI Taxonomy" id="2268124"/>
    <lineage>
        <taxon>Bacteria</taxon>
        <taxon>Candidatus Ozemobacteria</taxon>
        <taxon>Candidatus Ozemobacterales</taxon>
        <taxon>Candidatus Ozemobacteraceae</taxon>
        <taxon>Candidatus Ozemobacter</taxon>
    </lineage>
</organism>
<protein>
    <submittedName>
        <fullName evidence="2">Uncharacterized protein</fullName>
    </submittedName>
</protein>
<reference evidence="2 3" key="1">
    <citation type="submission" date="2018-05" db="EMBL/GenBank/DDBJ databases">
        <title>A metagenomic window into the 2 km-deep terrestrial subsurface aquifer revealed taxonomically and functionally diverse microbial community comprising novel uncultured bacterial lineages.</title>
        <authorList>
            <person name="Kadnikov V.V."/>
            <person name="Mardanov A.V."/>
            <person name="Beletsky A.V."/>
            <person name="Banks D."/>
            <person name="Pimenov N.V."/>
            <person name="Frank Y.A."/>
            <person name="Karnachuk O.V."/>
            <person name="Ravin N.V."/>
        </authorList>
    </citation>
    <scope>NUCLEOTIDE SEQUENCE [LARGE SCALE GENOMIC DNA]</scope>
    <source>
        <strain evidence="2">BY5</strain>
    </source>
</reference>
<evidence type="ECO:0000256" key="1">
    <source>
        <dbReference type="SAM" id="MobiDB-lite"/>
    </source>
</evidence>
<comment type="caution">
    <text evidence="2">The sequence shown here is derived from an EMBL/GenBank/DDBJ whole genome shotgun (WGS) entry which is preliminary data.</text>
</comment>
<proteinExistence type="predicted"/>
<evidence type="ECO:0000313" key="2">
    <source>
        <dbReference type="EMBL" id="RCK77817.1"/>
    </source>
</evidence>
<sequence length="37" mass="4150">MACSRLHHIQNCTDEGGKRQPLLQPLRTTSPPPFYVG</sequence>
<dbReference type="AlphaFoldDB" id="A0A367ZIZ2"/>
<accession>A0A367ZIZ2</accession>
<evidence type="ECO:0000313" key="3">
    <source>
        <dbReference type="Proteomes" id="UP000252355"/>
    </source>
</evidence>